<dbReference type="UniPathway" id="UPA00356">
    <property type="reaction ID" value="UER00437"/>
</dbReference>
<dbReference type="InterPro" id="IPR011611">
    <property type="entry name" value="PfkB_dom"/>
</dbReference>
<dbReference type="InterPro" id="IPR023030">
    <property type="entry name" value="Bifunc_HldE"/>
</dbReference>
<comment type="pathway">
    <text evidence="3">Bacterial outer membrane biogenesis; LPS core biosynthesis.</text>
</comment>
<sequence length="481" mass="52245">MKMTLPFFERAKVLVVGDLMLDRYWYGSTNRISPEAPVPIVKVDTNSIEERPGGAANVAMNIAALGASCYVIGLTGVDLAANILKEKLKQAKVVCQCIELPHHPTNTKLRVISRHQQLIRLDFEEGDSFTEFDPQPLLICVKEWLPEISVLVLSDYAKGALNNVQELIQLARMNNIPVLVDPKGRDFERYRGATLLTPNLSEFETLVGHCSNEDELVTRGMQLMASFELTALLVTRSEKGMTLLQCNKQPLHFPTQAKDVFDVTGAGDTVIGVLAAALAAGDTLEESCFLANAAAGVVVGKLGTSTVSPIELERVIHGESNTGYGVVTEQQLQLAIQAARRGGEKIVMTNGCFDILHAGHVSYLANARKLGDRLIVAVNDDASVGRLKGKKIGQINPLNQRMQVLAALEAVDWVVPFSEDTPARLIAEILPDVLVKGGDYQLQDVAGRKEVQAAGGEVKILNFEEGLSTSKLISKIQNSLE</sequence>
<comment type="similarity">
    <text evidence="14 16">In the N-terminal section; belongs to the carbohydrate kinase PfkB family.</text>
</comment>
<evidence type="ECO:0000256" key="5">
    <source>
        <dbReference type="ARBA" id="ARBA00022679"/>
    </source>
</evidence>
<dbReference type="RefSeq" id="WP_006705303.1">
    <property type="nucleotide sequence ID" value="NZ_CAWLGB010000058.1"/>
</dbReference>
<dbReference type="SUPFAM" id="SSF53613">
    <property type="entry name" value="Ribokinase-like"/>
    <property type="match status" value="1"/>
</dbReference>
<dbReference type="GO" id="GO:0033785">
    <property type="term" value="F:heptose 7-phosphate kinase activity"/>
    <property type="evidence" value="ECO:0007669"/>
    <property type="project" value="UniProtKB-UniRule"/>
</dbReference>
<evidence type="ECO:0000256" key="14">
    <source>
        <dbReference type="ARBA" id="ARBA00060955"/>
    </source>
</evidence>
<dbReference type="NCBIfam" id="TIGR02199">
    <property type="entry name" value="rfaE_dom_II"/>
    <property type="match status" value="1"/>
</dbReference>
<evidence type="ECO:0000313" key="20">
    <source>
        <dbReference type="Proteomes" id="UP000005726"/>
    </source>
</evidence>
<comment type="subunit">
    <text evidence="4 16">Homodimer.</text>
</comment>
<evidence type="ECO:0000256" key="16">
    <source>
        <dbReference type="HAMAP-Rule" id="MF_01603"/>
    </source>
</evidence>
<dbReference type="NCBIfam" id="NF008454">
    <property type="entry name" value="PRK11316.1"/>
    <property type="match status" value="1"/>
</dbReference>
<comment type="function">
    <text evidence="1 16">Catalyzes the phosphorylation of D-glycero-D-manno-heptose 7-phosphate at the C-1 position to selectively form D-glycero-beta-D-manno-heptose-1,7-bisphosphate.</text>
</comment>
<dbReference type="InterPro" id="IPR011914">
    <property type="entry name" value="RfaE_dom_II"/>
</dbReference>
<keyword evidence="5 16" id="KW-0808">Transferase</keyword>
<organism evidence="19 20">
    <name type="scientific">Candidatus Regiella insecticola LSR1</name>
    <dbReference type="NCBI Taxonomy" id="663321"/>
    <lineage>
        <taxon>Bacteria</taxon>
        <taxon>Pseudomonadati</taxon>
        <taxon>Pseudomonadota</taxon>
        <taxon>Gammaproteobacteria</taxon>
        <taxon>Enterobacterales</taxon>
        <taxon>Enterobacteriaceae</taxon>
        <taxon>aphid secondary symbionts</taxon>
        <taxon>Candidatus Regiella</taxon>
    </lineage>
</organism>
<dbReference type="eggNOG" id="COG0615">
    <property type="taxonomic scope" value="Bacteria"/>
</dbReference>
<dbReference type="PROSITE" id="PS00583">
    <property type="entry name" value="PFKB_KINASES_1"/>
    <property type="match status" value="1"/>
</dbReference>
<protein>
    <recommendedName>
        <fullName evidence="16">Bifunctional protein HldE</fullName>
    </recommendedName>
    <domain>
        <recommendedName>
            <fullName evidence="16">D-beta-D-heptose 7-phosphate kinase</fullName>
            <ecNumber evidence="16">2.7.1.167</ecNumber>
        </recommendedName>
        <alternativeName>
            <fullName evidence="16">D-beta-D-heptose 7-phosphotransferase</fullName>
        </alternativeName>
        <alternativeName>
            <fullName evidence="16">D-glycero-beta-D-manno-heptose-7-phosphate kinase</fullName>
        </alternativeName>
    </domain>
    <domain>
        <recommendedName>
            <fullName evidence="16">D-beta-D-heptose 1-phosphate adenylyltransferase</fullName>
            <ecNumber evidence="16">2.7.7.70</ecNumber>
        </recommendedName>
        <alternativeName>
            <fullName evidence="16">D-glycero-beta-D-manno-heptose 1-phosphate adenylyltransferase</fullName>
        </alternativeName>
    </domain>
</protein>
<dbReference type="SUPFAM" id="SSF52374">
    <property type="entry name" value="Nucleotidylyl transferase"/>
    <property type="match status" value="1"/>
</dbReference>
<comment type="catalytic activity">
    <reaction evidence="13 16">
        <text>D-glycero-beta-D-manno-heptose 7-phosphate + ATP = D-glycero-beta-D-manno-heptose 1,7-bisphosphate + ADP + H(+)</text>
        <dbReference type="Rhea" id="RHEA:27473"/>
        <dbReference type="ChEBI" id="CHEBI:15378"/>
        <dbReference type="ChEBI" id="CHEBI:30616"/>
        <dbReference type="ChEBI" id="CHEBI:60204"/>
        <dbReference type="ChEBI" id="CHEBI:60208"/>
        <dbReference type="ChEBI" id="CHEBI:456216"/>
        <dbReference type="EC" id="2.7.1.167"/>
    </reaction>
</comment>
<dbReference type="Pfam" id="PF01467">
    <property type="entry name" value="CTP_transf_like"/>
    <property type="match status" value="1"/>
</dbReference>
<dbReference type="EC" id="2.7.1.167" evidence="16"/>
<feature type="domain" description="Cytidyltransferase-like" evidence="18">
    <location>
        <begin position="348"/>
        <end position="472"/>
    </location>
</feature>
<keyword evidence="6 16" id="KW-0548">Nucleotidyltransferase</keyword>
<dbReference type="InterPro" id="IPR002173">
    <property type="entry name" value="Carboh/pur_kinase_PfkB_CS"/>
</dbReference>
<dbReference type="eggNOG" id="COG2870">
    <property type="taxonomic scope" value="Bacteria"/>
</dbReference>
<dbReference type="GO" id="GO:0005524">
    <property type="term" value="F:ATP binding"/>
    <property type="evidence" value="ECO:0007669"/>
    <property type="project" value="UniProtKB-UniRule"/>
</dbReference>
<dbReference type="HAMAP" id="MF_01603">
    <property type="entry name" value="HldE"/>
    <property type="match status" value="1"/>
</dbReference>
<feature type="region of interest" description="Ribokinase" evidence="16">
    <location>
        <begin position="1"/>
        <end position="322"/>
    </location>
</feature>
<keyword evidence="9 16" id="KW-0067">ATP-binding</keyword>
<keyword evidence="10 16" id="KW-0511">Multifunctional enzyme</keyword>
<dbReference type="InterPro" id="IPR029056">
    <property type="entry name" value="Ribokinase-like"/>
</dbReference>
<dbReference type="PANTHER" id="PTHR46969:SF1">
    <property type="entry name" value="BIFUNCTIONAL PROTEIN HLDE"/>
    <property type="match status" value="1"/>
</dbReference>
<dbReference type="EC" id="2.7.7.70" evidence="16"/>
<evidence type="ECO:0000256" key="4">
    <source>
        <dbReference type="ARBA" id="ARBA00011738"/>
    </source>
</evidence>
<evidence type="ECO:0000256" key="9">
    <source>
        <dbReference type="ARBA" id="ARBA00022840"/>
    </source>
</evidence>
<dbReference type="Proteomes" id="UP000005726">
    <property type="component" value="Unassembled WGS sequence"/>
</dbReference>
<dbReference type="FunFam" id="3.40.1190.20:FF:000002">
    <property type="entry name" value="Bifunctional protein HldE"/>
    <property type="match status" value="1"/>
</dbReference>
<evidence type="ECO:0000259" key="17">
    <source>
        <dbReference type="Pfam" id="PF00294"/>
    </source>
</evidence>
<dbReference type="GO" id="GO:0033786">
    <property type="term" value="F:heptose-1-phosphate adenylyltransferase activity"/>
    <property type="evidence" value="ECO:0007669"/>
    <property type="project" value="UniProtKB-UniRule"/>
</dbReference>
<evidence type="ECO:0000256" key="2">
    <source>
        <dbReference type="ARBA" id="ARBA00003753"/>
    </source>
</evidence>
<dbReference type="GO" id="GO:0009244">
    <property type="term" value="P:lipopolysaccharide core region biosynthetic process"/>
    <property type="evidence" value="ECO:0007669"/>
    <property type="project" value="UniProtKB-UniPathway"/>
</dbReference>
<gene>
    <name evidence="19" type="primary">rfaE</name>
    <name evidence="16" type="synonym">hldE</name>
    <name evidence="19" type="ORF">REG_2023</name>
</gene>
<dbReference type="GO" id="GO:0005829">
    <property type="term" value="C:cytosol"/>
    <property type="evidence" value="ECO:0007669"/>
    <property type="project" value="TreeGrafter"/>
</dbReference>
<evidence type="ECO:0000256" key="8">
    <source>
        <dbReference type="ARBA" id="ARBA00022777"/>
    </source>
</evidence>
<dbReference type="AlphaFoldDB" id="E0WUB4"/>
<evidence type="ECO:0000256" key="11">
    <source>
        <dbReference type="ARBA" id="ARBA00023277"/>
    </source>
</evidence>
<dbReference type="HOGENOM" id="CLU_021150_2_1_6"/>
<evidence type="ECO:0000256" key="3">
    <source>
        <dbReference type="ARBA" id="ARBA00004713"/>
    </source>
</evidence>
<evidence type="ECO:0000256" key="13">
    <source>
        <dbReference type="ARBA" id="ARBA00052873"/>
    </source>
</evidence>
<comment type="similarity">
    <text evidence="15 16">In the C-terminal section; belongs to the cytidylyltransferase family.</text>
</comment>
<evidence type="ECO:0000313" key="19">
    <source>
        <dbReference type="EMBL" id="EFL91402.1"/>
    </source>
</evidence>
<evidence type="ECO:0000256" key="10">
    <source>
        <dbReference type="ARBA" id="ARBA00023268"/>
    </source>
</evidence>
<evidence type="ECO:0000256" key="15">
    <source>
        <dbReference type="ARBA" id="ARBA00061122"/>
    </source>
</evidence>
<dbReference type="CDD" id="cd01172">
    <property type="entry name" value="RfaE_like"/>
    <property type="match status" value="1"/>
</dbReference>
<dbReference type="UniPathway" id="UPA00958"/>
<evidence type="ECO:0000256" key="7">
    <source>
        <dbReference type="ARBA" id="ARBA00022741"/>
    </source>
</evidence>
<dbReference type="Gene3D" id="3.40.1190.20">
    <property type="match status" value="1"/>
</dbReference>
<dbReference type="PANTHER" id="PTHR46969">
    <property type="entry name" value="BIFUNCTIONAL PROTEIN HLDE"/>
    <property type="match status" value="1"/>
</dbReference>
<feature type="active site" evidence="16">
    <location>
        <position position="268"/>
    </location>
</feature>
<proteinExistence type="inferred from homology"/>
<keyword evidence="11 16" id="KW-0119">Carbohydrate metabolism</keyword>
<evidence type="ECO:0000256" key="1">
    <source>
        <dbReference type="ARBA" id="ARBA00002319"/>
    </source>
</evidence>
<dbReference type="InterPro" id="IPR011913">
    <property type="entry name" value="RfaE_dom_I"/>
</dbReference>
<comment type="pathway">
    <text evidence="16">Nucleotide-sugar biosynthesis; ADP-L-glycero-beta-D-manno-heptose biosynthesis; ADP-L-glycero-beta-D-manno-heptose from D-glycero-beta-D-manno-heptose 7-phosphate: step 3/4.</text>
</comment>
<keyword evidence="8 16" id="KW-0418">Kinase</keyword>
<evidence type="ECO:0000259" key="18">
    <source>
        <dbReference type="Pfam" id="PF01467"/>
    </source>
</evidence>
<name>E0WUB4_9ENTR</name>
<dbReference type="InterPro" id="IPR014729">
    <property type="entry name" value="Rossmann-like_a/b/a_fold"/>
</dbReference>
<accession>E0WUB4</accession>
<dbReference type="Gene3D" id="3.40.50.620">
    <property type="entry name" value="HUPs"/>
    <property type="match status" value="1"/>
</dbReference>
<dbReference type="STRING" id="663321.REG_2023"/>
<comment type="catalytic activity">
    <reaction evidence="12 16">
        <text>D-glycero-beta-D-manno-heptose 1-phosphate + ATP + H(+) = ADP-D-glycero-beta-D-manno-heptose + diphosphate</text>
        <dbReference type="Rhea" id="RHEA:27465"/>
        <dbReference type="ChEBI" id="CHEBI:15378"/>
        <dbReference type="ChEBI" id="CHEBI:30616"/>
        <dbReference type="ChEBI" id="CHEBI:33019"/>
        <dbReference type="ChEBI" id="CHEBI:59967"/>
        <dbReference type="ChEBI" id="CHEBI:61593"/>
        <dbReference type="EC" id="2.7.7.70"/>
    </reaction>
</comment>
<dbReference type="GO" id="GO:0097171">
    <property type="term" value="P:ADP-L-glycero-beta-D-manno-heptose biosynthetic process"/>
    <property type="evidence" value="ECO:0007669"/>
    <property type="project" value="UniProtKB-UniPathway"/>
</dbReference>
<evidence type="ECO:0000256" key="6">
    <source>
        <dbReference type="ARBA" id="ARBA00022695"/>
    </source>
</evidence>
<keyword evidence="20" id="KW-1185">Reference proteome</keyword>
<comment type="pathway">
    <text evidence="16">Nucleotide-sugar biosynthesis; ADP-L-glycero-beta-D-manno-heptose biosynthesis; ADP-L-glycero-beta-D-manno-heptose from D-glycero-beta-D-manno-heptose 7-phosphate: step 1/4.</text>
</comment>
<dbReference type="NCBIfam" id="TIGR02198">
    <property type="entry name" value="rfaE_dom_I"/>
    <property type="match status" value="1"/>
</dbReference>
<dbReference type="InterPro" id="IPR004821">
    <property type="entry name" value="Cyt_trans-like"/>
</dbReference>
<dbReference type="Pfam" id="PF00294">
    <property type="entry name" value="PfkB"/>
    <property type="match status" value="1"/>
</dbReference>
<evidence type="ECO:0000256" key="12">
    <source>
        <dbReference type="ARBA" id="ARBA00047428"/>
    </source>
</evidence>
<keyword evidence="7 16" id="KW-0547">Nucleotide-binding</keyword>
<dbReference type="NCBIfam" id="TIGR00125">
    <property type="entry name" value="cyt_tran_rel"/>
    <property type="match status" value="1"/>
</dbReference>
<dbReference type="FunFam" id="3.40.50.620:FF:000028">
    <property type="entry name" value="Bifunctional protein HldE"/>
    <property type="match status" value="1"/>
</dbReference>
<feature type="domain" description="Carbohydrate kinase PfkB" evidence="17">
    <location>
        <begin position="12"/>
        <end position="309"/>
    </location>
</feature>
<reference evidence="19" key="1">
    <citation type="journal article" date="2009" name="Environ. Microbiol.">
        <title>Dynamics of genome evolution in facultative symbionts of aphids.</title>
        <authorList>
            <person name="Degnan P.H."/>
            <person name="Leonardo T.E."/>
            <person name="Cass B.N."/>
            <person name="Hurwitz B."/>
            <person name="Stern D."/>
            <person name="Gibbs R.A."/>
            <person name="Richards S."/>
            <person name="Moran N.A."/>
        </authorList>
    </citation>
    <scope>NUCLEOTIDE SEQUENCE [LARGE SCALE GENOMIC DNA]</scope>
    <source>
        <strain evidence="19">LSR1</strain>
    </source>
</reference>
<dbReference type="GO" id="GO:0016773">
    <property type="term" value="F:phosphotransferase activity, alcohol group as acceptor"/>
    <property type="evidence" value="ECO:0007669"/>
    <property type="project" value="InterPro"/>
</dbReference>
<comment type="function">
    <text evidence="2 16">Catalyzes the ADP transfer from ATP to D-glycero-beta-D-manno-heptose 1-phosphate, yielding ADP-D-glycero-beta-D-manno-heptose.</text>
</comment>
<feature type="region of interest" description="Cytidylyltransferase" evidence="16">
    <location>
        <begin position="348"/>
        <end position="481"/>
    </location>
</feature>
<feature type="binding site" evidence="16">
    <location>
        <begin position="199"/>
        <end position="202"/>
    </location>
    <ligand>
        <name>ATP</name>
        <dbReference type="ChEBI" id="CHEBI:30616"/>
    </ligand>
</feature>
<dbReference type="EMBL" id="GL379646">
    <property type="protein sequence ID" value="EFL91402.1"/>
    <property type="molecule type" value="Genomic_DNA"/>
</dbReference>